<keyword evidence="3" id="KW-0813">Transport</keyword>
<accession>A0A085GDL3</accession>
<proteinExistence type="inferred from homology"/>
<dbReference type="PANTHER" id="PTHR34979:SF1">
    <property type="entry name" value="INNER MEMBRANE PROTEIN YGAZ"/>
    <property type="match status" value="1"/>
</dbReference>
<evidence type="ECO:0000256" key="5">
    <source>
        <dbReference type="ARBA" id="ARBA00022692"/>
    </source>
</evidence>
<name>A0A085GDL3_9ENTR</name>
<dbReference type="GO" id="GO:0005886">
    <property type="term" value="C:plasma membrane"/>
    <property type="evidence" value="ECO:0007669"/>
    <property type="project" value="UniProtKB-SubCell"/>
</dbReference>
<evidence type="ECO:0000256" key="6">
    <source>
        <dbReference type="ARBA" id="ARBA00022989"/>
    </source>
</evidence>
<reference evidence="9 10" key="1">
    <citation type="submission" date="2014-05" db="EMBL/GenBank/DDBJ databases">
        <title>ATOL: Assembling a taxonomically balanced genome-scale reconstruction of the evolutionary history of the Enterobacteriaceae.</title>
        <authorList>
            <person name="Plunkett G.III."/>
            <person name="Neeno-Eckwall E.C."/>
            <person name="Glasner J.D."/>
            <person name="Perna N.T."/>
        </authorList>
    </citation>
    <scope>NUCLEOTIDE SEQUENCE [LARGE SCALE GENOMIC DNA]</scope>
    <source>
        <strain evidence="9 10">ATCC 33320</strain>
    </source>
</reference>
<protein>
    <recommendedName>
        <fullName evidence="11">Branched-chain amino acid transporter</fullName>
    </recommendedName>
</protein>
<keyword evidence="4" id="KW-1003">Cell membrane</keyword>
<dbReference type="PANTHER" id="PTHR34979">
    <property type="entry name" value="INNER MEMBRANE PROTEIN YGAZ"/>
    <property type="match status" value="1"/>
</dbReference>
<evidence type="ECO:0000256" key="2">
    <source>
        <dbReference type="ARBA" id="ARBA00010735"/>
    </source>
</evidence>
<evidence type="ECO:0000256" key="3">
    <source>
        <dbReference type="ARBA" id="ARBA00022448"/>
    </source>
</evidence>
<feature type="transmembrane region" description="Helical" evidence="8">
    <location>
        <begin position="15"/>
        <end position="36"/>
    </location>
</feature>
<evidence type="ECO:0000313" key="10">
    <source>
        <dbReference type="Proteomes" id="UP000028653"/>
    </source>
</evidence>
<dbReference type="GO" id="GO:1903785">
    <property type="term" value="P:L-valine transmembrane transport"/>
    <property type="evidence" value="ECO:0007669"/>
    <property type="project" value="TreeGrafter"/>
</dbReference>
<keyword evidence="10" id="KW-1185">Reference proteome</keyword>
<dbReference type="STRING" id="1006004.GBAG_1994"/>
<dbReference type="Proteomes" id="UP000028653">
    <property type="component" value="Unassembled WGS sequence"/>
</dbReference>
<evidence type="ECO:0000256" key="8">
    <source>
        <dbReference type="SAM" id="Phobius"/>
    </source>
</evidence>
<dbReference type="AlphaFoldDB" id="A0A085GDL3"/>
<evidence type="ECO:0000256" key="1">
    <source>
        <dbReference type="ARBA" id="ARBA00004651"/>
    </source>
</evidence>
<dbReference type="InterPro" id="IPR011606">
    <property type="entry name" value="Brnchd-chn_aa_trnsp_permease"/>
</dbReference>
<dbReference type="eggNOG" id="COG1296">
    <property type="taxonomic scope" value="Bacteria"/>
</dbReference>
<keyword evidence="7 8" id="KW-0472">Membrane</keyword>
<dbReference type="EMBL" id="JMPI01000029">
    <property type="protein sequence ID" value="KFC81808.1"/>
    <property type="molecule type" value="Genomic_DNA"/>
</dbReference>
<organism evidence="9 10">
    <name type="scientific">Buttiauxella agrestis ATCC 33320</name>
    <dbReference type="NCBI Taxonomy" id="1006004"/>
    <lineage>
        <taxon>Bacteria</taxon>
        <taxon>Pseudomonadati</taxon>
        <taxon>Pseudomonadota</taxon>
        <taxon>Gammaproteobacteria</taxon>
        <taxon>Enterobacterales</taxon>
        <taxon>Enterobacteriaceae</taxon>
        <taxon>Buttiauxella</taxon>
    </lineage>
</organism>
<comment type="similarity">
    <text evidence="2">Belongs to the AzlC family.</text>
</comment>
<sequence>MVFGLSQKTPEAHKAAYWLCGIGVALFWPLGTLLGSAVGKLLPAPETIGLDAATVLLFSVAIATTFYENDHFSGIARVTGVAIAVFLAWRKVPLIAVIIISAAITATLRQFGVA</sequence>
<evidence type="ECO:0000256" key="7">
    <source>
        <dbReference type="ARBA" id="ARBA00023136"/>
    </source>
</evidence>
<gene>
    <name evidence="9" type="ORF">GBAG_1994</name>
</gene>
<feature type="transmembrane region" description="Helical" evidence="8">
    <location>
        <begin position="48"/>
        <end position="66"/>
    </location>
</feature>
<comment type="caution">
    <text evidence="9">The sequence shown here is derived from an EMBL/GenBank/DDBJ whole genome shotgun (WGS) entry which is preliminary data.</text>
</comment>
<evidence type="ECO:0000256" key="4">
    <source>
        <dbReference type="ARBA" id="ARBA00022475"/>
    </source>
</evidence>
<evidence type="ECO:0000313" key="9">
    <source>
        <dbReference type="EMBL" id="KFC81808.1"/>
    </source>
</evidence>
<evidence type="ECO:0008006" key="11">
    <source>
        <dbReference type="Google" id="ProtNLM"/>
    </source>
</evidence>
<comment type="subcellular location">
    <subcellularLocation>
        <location evidence="1">Cell membrane</location>
        <topology evidence="1">Multi-pass membrane protein</topology>
    </subcellularLocation>
</comment>
<keyword evidence="6 8" id="KW-1133">Transmembrane helix</keyword>
<keyword evidence="5 8" id="KW-0812">Transmembrane</keyword>